<keyword evidence="3" id="KW-1133">Transmembrane helix</keyword>
<dbReference type="InterPro" id="IPR036950">
    <property type="entry name" value="PBP_transglycosylase"/>
</dbReference>
<dbReference type="InterPro" id="IPR050396">
    <property type="entry name" value="Glycosyltr_51/Transpeptidase"/>
</dbReference>
<feature type="transmembrane region" description="Helical" evidence="3">
    <location>
        <begin position="52"/>
        <end position="72"/>
    </location>
</feature>
<dbReference type="Proteomes" id="UP001057702">
    <property type="component" value="Unassembled WGS sequence"/>
</dbReference>
<dbReference type="EMBL" id="JANFNG010000048">
    <property type="protein sequence ID" value="MCQ4084994.1"/>
    <property type="molecule type" value="Genomic_DNA"/>
</dbReference>
<keyword evidence="1" id="KW-0808">Transferase</keyword>
<evidence type="ECO:0000256" key="3">
    <source>
        <dbReference type="SAM" id="Phobius"/>
    </source>
</evidence>
<organism evidence="5 6">
    <name type="scientific">Streptomyces humicola</name>
    <dbReference type="NCBI Taxonomy" id="2953240"/>
    <lineage>
        <taxon>Bacteria</taxon>
        <taxon>Bacillati</taxon>
        <taxon>Actinomycetota</taxon>
        <taxon>Actinomycetes</taxon>
        <taxon>Kitasatosporales</taxon>
        <taxon>Streptomycetaceae</taxon>
        <taxon>Streptomyces</taxon>
    </lineage>
</organism>
<evidence type="ECO:0000256" key="2">
    <source>
        <dbReference type="SAM" id="MobiDB-lite"/>
    </source>
</evidence>
<evidence type="ECO:0000259" key="4">
    <source>
        <dbReference type="Pfam" id="PF00912"/>
    </source>
</evidence>
<dbReference type="PANTHER" id="PTHR32282">
    <property type="entry name" value="BINDING PROTEIN TRANSPEPTIDASE, PUTATIVE-RELATED"/>
    <property type="match status" value="1"/>
</dbReference>
<feature type="region of interest" description="Disordered" evidence="2">
    <location>
        <begin position="1"/>
        <end position="53"/>
    </location>
</feature>
<feature type="transmembrane region" description="Helical" evidence="3">
    <location>
        <begin position="118"/>
        <end position="141"/>
    </location>
</feature>
<proteinExistence type="predicted"/>
<evidence type="ECO:0000313" key="6">
    <source>
        <dbReference type="Proteomes" id="UP001057702"/>
    </source>
</evidence>
<dbReference type="InterPro" id="IPR001264">
    <property type="entry name" value="Glyco_trans_51"/>
</dbReference>
<protein>
    <submittedName>
        <fullName evidence="5">Transglycosylase domain-containing protein</fullName>
    </submittedName>
</protein>
<gene>
    <name evidence="5" type="ORF">NGB36_31645</name>
</gene>
<dbReference type="PANTHER" id="PTHR32282:SF33">
    <property type="entry name" value="PEPTIDOGLYCAN GLYCOSYLTRANSFERASE"/>
    <property type="match status" value="1"/>
</dbReference>
<keyword evidence="6" id="KW-1185">Reference proteome</keyword>
<feature type="compositionally biased region" description="Low complexity" evidence="2">
    <location>
        <begin position="349"/>
        <end position="371"/>
    </location>
</feature>
<feature type="transmembrane region" description="Helical" evidence="3">
    <location>
        <begin position="84"/>
        <end position="106"/>
    </location>
</feature>
<dbReference type="InterPro" id="IPR023346">
    <property type="entry name" value="Lysozyme-like_dom_sf"/>
</dbReference>
<dbReference type="SUPFAM" id="SSF53955">
    <property type="entry name" value="Lysozyme-like"/>
    <property type="match status" value="1"/>
</dbReference>
<feature type="domain" description="Glycosyl transferase family 51" evidence="4">
    <location>
        <begin position="161"/>
        <end position="324"/>
    </location>
</feature>
<accession>A0ABT1Q4Z8</accession>
<dbReference type="Gene3D" id="1.10.3810.10">
    <property type="entry name" value="Biosynthetic peptidoglycan transglycosylase-like"/>
    <property type="match status" value="1"/>
</dbReference>
<dbReference type="Pfam" id="PF00912">
    <property type="entry name" value="Transgly"/>
    <property type="match status" value="1"/>
</dbReference>
<keyword evidence="3" id="KW-0812">Transmembrane</keyword>
<name>A0ABT1Q4Z8_9ACTN</name>
<comment type="caution">
    <text evidence="5">The sequence shown here is derived from an EMBL/GenBank/DDBJ whole genome shotgun (WGS) entry which is preliminary data.</text>
</comment>
<keyword evidence="3" id="KW-0472">Membrane</keyword>
<reference evidence="5" key="1">
    <citation type="submission" date="2022-06" db="EMBL/GenBank/DDBJ databases">
        <title>Draft genome sequence of Streptomyces sp. RB6PN25 isolated from peat swamp forest in Thailand.</title>
        <authorList>
            <person name="Duangmal K."/>
            <person name="Klaysubun C."/>
        </authorList>
    </citation>
    <scope>NUCLEOTIDE SEQUENCE</scope>
    <source>
        <strain evidence="5">RB6PN25</strain>
    </source>
</reference>
<evidence type="ECO:0000313" key="5">
    <source>
        <dbReference type="EMBL" id="MCQ4084994.1"/>
    </source>
</evidence>
<dbReference type="RefSeq" id="WP_255924084.1">
    <property type="nucleotide sequence ID" value="NZ_JANFNG010000048.1"/>
</dbReference>
<evidence type="ECO:0000256" key="1">
    <source>
        <dbReference type="ARBA" id="ARBA00022679"/>
    </source>
</evidence>
<feature type="region of interest" description="Disordered" evidence="2">
    <location>
        <begin position="349"/>
        <end position="380"/>
    </location>
</feature>
<sequence length="380" mass="39933">MQGQRPPGHDQERDRRHHHDRPGHRDRQDNPTRPPAEAGAGAESRTTQPLPLGSAATTAGAAVCGTAVLIGFSRPLLGITIGELTSVAVVATAAIVAVAVRVLSVRRRRPSPGRPMRWLWRLVAIAAALLVLGGAGMGILFSATPGVGDAEARVRAQAAARHTNVAAPAPASKVTAALIAAEDARFYTDPGIDFRGAARATAAWLRGVGDAGGSTLEQQLARMLYIKGRSSRADQMEQVALGVKLARRWPKSAILQMYLDSADFGHGYYGIDAASEGYFRTSPDRLDWPQAALLAGLVQAPAAYDPLRHPAHARKRRAYVLRRLEATGVLSRAQVHRYLAAPLGLASNPPAGSAPSAPASSAGGSGLPLAPVTDRAPAHR</sequence>